<keyword evidence="4 8" id="KW-0812">Transmembrane</keyword>
<keyword evidence="6 8" id="KW-0472">Membrane</keyword>
<gene>
    <name evidence="9" type="ORF">ENL96_01025</name>
</gene>
<dbReference type="GO" id="GO:0016780">
    <property type="term" value="F:phosphotransferase activity, for other substituted phosphate groups"/>
    <property type="evidence" value="ECO:0007669"/>
    <property type="project" value="InterPro"/>
</dbReference>
<dbReference type="CDD" id="cd06853">
    <property type="entry name" value="GT_WecA_like"/>
    <property type="match status" value="1"/>
</dbReference>
<feature type="transmembrane region" description="Helical" evidence="8">
    <location>
        <begin position="155"/>
        <end position="174"/>
    </location>
</feature>
<dbReference type="GO" id="GO:0071555">
    <property type="term" value="P:cell wall organization"/>
    <property type="evidence" value="ECO:0007669"/>
    <property type="project" value="TreeGrafter"/>
</dbReference>
<feature type="transmembrane region" description="Helical" evidence="8">
    <location>
        <begin position="115"/>
        <end position="135"/>
    </location>
</feature>
<evidence type="ECO:0000256" key="8">
    <source>
        <dbReference type="SAM" id="Phobius"/>
    </source>
</evidence>
<dbReference type="GO" id="GO:0009103">
    <property type="term" value="P:lipopolysaccharide biosynthetic process"/>
    <property type="evidence" value="ECO:0007669"/>
    <property type="project" value="TreeGrafter"/>
</dbReference>
<evidence type="ECO:0000256" key="6">
    <source>
        <dbReference type="ARBA" id="ARBA00023136"/>
    </source>
</evidence>
<evidence type="ECO:0000313" key="9">
    <source>
        <dbReference type="EMBL" id="HHR92082.1"/>
    </source>
</evidence>
<keyword evidence="7" id="KW-0479">Metal-binding</keyword>
<keyword evidence="5 8" id="KW-1133">Transmembrane helix</keyword>
<dbReference type="AlphaFoldDB" id="A0A7C5YYP4"/>
<name>A0A7C5YYP4_UNCC3</name>
<feature type="transmembrane region" description="Helical" evidence="8">
    <location>
        <begin position="12"/>
        <end position="30"/>
    </location>
</feature>
<evidence type="ECO:0000256" key="4">
    <source>
        <dbReference type="ARBA" id="ARBA00022692"/>
    </source>
</evidence>
<feature type="transmembrane region" description="Helical" evidence="8">
    <location>
        <begin position="261"/>
        <end position="283"/>
    </location>
</feature>
<reference evidence="9" key="1">
    <citation type="journal article" date="2020" name="mSystems">
        <title>Genome- and Community-Level Interaction Insights into Carbon Utilization and Element Cycling Functions of Hydrothermarchaeota in Hydrothermal Sediment.</title>
        <authorList>
            <person name="Zhou Z."/>
            <person name="Liu Y."/>
            <person name="Xu W."/>
            <person name="Pan J."/>
            <person name="Luo Z.H."/>
            <person name="Li M."/>
        </authorList>
    </citation>
    <scope>NUCLEOTIDE SEQUENCE [LARGE SCALE GENOMIC DNA]</scope>
    <source>
        <strain evidence="9">SpSt-1042</strain>
    </source>
</reference>
<dbReference type="GO" id="GO:0005886">
    <property type="term" value="C:plasma membrane"/>
    <property type="evidence" value="ECO:0007669"/>
    <property type="project" value="UniProtKB-SubCell"/>
</dbReference>
<evidence type="ECO:0000256" key="7">
    <source>
        <dbReference type="PIRSR" id="PIRSR600715-1"/>
    </source>
</evidence>
<feature type="transmembrane region" description="Helical" evidence="8">
    <location>
        <begin position="212"/>
        <end position="230"/>
    </location>
</feature>
<comment type="caution">
    <text evidence="9">The sequence shown here is derived from an EMBL/GenBank/DDBJ whole genome shotgun (WGS) entry which is preliminary data.</text>
</comment>
<dbReference type="PANTHER" id="PTHR22926">
    <property type="entry name" value="PHOSPHO-N-ACETYLMURAMOYL-PENTAPEPTIDE-TRANSFERASE"/>
    <property type="match status" value="1"/>
</dbReference>
<feature type="transmembrane region" description="Helical" evidence="8">
    <location>
        <begin position="62"/>
        <end position="80"/>
    </location>
</feature>
<protein>
    <submittedName>
        <fullName evidence="9">Undecaprenyl/decaprenyl-phosphate alpha-N-acetylglucosaminyl 1-phosphate transferase</fullName>
    </submittedName>
</protein>
<evidence type="ECO:0000256" key="1">
    <source>
        <dbReference type="ARBA" id="ARBA00004651"/>
    </source>
</evidence>
<accession>A0A7C5YYP4</accession>
<feature type="transmembrane region" description="Helical" evidence="8">
    <location>
        <begin position="320"/>
        <end position="339"/>
    </location>
</feature>
<dbReference type="InterPro" id="IPR000715">
    <property type="entry name" value="Glycosyl_transferase_4"/>
</dbReference>
<sequence>MPSAIVKYIHFLPYLIGGFVWSLLVTPLMGRLAKRFKFVDQPPSSRQRADATRERRWHRIPVAKMGGVVILLPLLLSPLLFGVEKWLVSFVISVSALIILGILDDKFEISGKWQFLALIGISIFAVSGGIVITDIQNPFDTFLNLNILPLNIKLFGQNFTVYPLALIISTLWLIIVSNAINWIDNIGGIAAAITFITGVAIFLVAVRNGDSIQAGVAALLLGTIGGFLPFNVIPEKIFIGGTAIAVGFTIGALSIVEKTKISTWLIVLGLPIADFVFVLISRIKQYKPNSFRKFIEMLGTSGKEHLAFRLYDGGLDKKQVLFVELLLSGIFSIIGLALSGLWTTVGIFTMCGIMVIVYLFTKYLIKSKVKKEDKDATPEQKFAY</sequence>
<feature type="transmembrane region" description="Helical" evidence="8">
    <location>
        <begin position="237"/>
        <end position="255"/>
    </location>
</feature>
<organism evidence="9">
    <name type="scientific">candidate division CPR3 bacterium</name>
    <dbReference type="NCBI Taxonomy" id="2268181"/>
    <lineage>
        <taxon>Bacteria</taxon>
        <taxon>Bacteria division CPR3</taxon>
    </lineage>
</organism>
<dbReference type="GO" id="GO:0046872">
    <property type="term" value="F:metal ion binding"/>
    <property type="evidence" value="ECO:0007669"/>
    <property type="project" value="UniProtKB-KW"/>
</dbReference>
<evidence type="ECO:0000256" key="3">
    <source>
        <dbReference type="ARBA" id="ARBA00022679"/>
    </source>
</evidence>
<keyword evidence="3 9" id="KW-0808">Transferase</keyword>
<feature type="transmembrane region" description="Helical" evidence="8">
    <location>
        <begin position="86"/>
        <end position="103"/>
    </location>
</feature>
<feature type="transmembrane region" description="Helical" evidence="8">
    <location>
        <begin position="345"/>
        <end position="365"/>
    </location>
</feature>
<comment type="subcellular location">
    <subcellularLocation>
        <location evidence="1">Cell membrane</location>
        <topology evidence="1">Multi-pass membrane protein</topology>
    </subcellularLocation>
</comment>
<proteinExistence type="predicted"/>
<evidence type="ECO:0000256" key="5">
    <source>
        <dbReference type="ARBA" id="ARBA00022989"/>
    </source>
</evidence>
<evidence type="ECO:0000256" key="2">
    <source>
        <dbReference type="ARBA" id="ARBA00022475"/>
    </source>
</evidence>
<dbReference type="PANTHER" id="PTHR22926:SF3">
    <property type="entry name" value="UNDECAPRENYL-PHOSPHATE ALPHA-N-ACETYLGLUCOSAMINYL 1-PHOSPHATE TRANSFERASE"/>
    <property type="match status" value="1"/>
</dbReference>
<keyword evidence="2" id="KW-1003">Cell membrane</keyword>
<comment type="cofactor">
    <cofactor evidence="7">
        <name>Mg(2+)</name>
        <dbReference type="ChEBI" id="CHEBI:18420"/>
    </cofactor>
</comment>
<dbReference type="EMBL" id="DRVY01000031">
    <property type="protein sequence ID" value="HHR92082.1"/>
    <property type="molecule type" value="Genomic_DNA"/>
</dbReference>
<feature type="binding site" evidence="7">
    <location>
        <position position="181"/>
    </location>
    <ligand>
        <name>Mg(2+)</name>
        <dbReference type="ChEBI" id="CHEBI:18420"/>
    </ligand>
</feature>
<dbReference type="Pfam" id="PF00953">
    <property type="entry name" value="Glycos_transf_4"/>
    <property type="match status" value="1"/>
</dbReference>
<keyword evidence="7" id="KW-0460">Magnesium</keyword>
<dbReference type="GO" id="GO:0044038">
    <property type="term" value="P:cell wall macromolecule biosynthetic process"/>
    <property type="evidence" value="ECO:0007669"/>
    <property type="project" value="TreeGrafter"/>
</dbReference>
<feature type="transmembrane region" description="Helical" evidence="8">
    <location>
        <begin position="186"/>
        <end position="206"/>
    </location>
</feature>